<protein>
    <submittedName>
        <fullName evidence="1">Uncharacterized protein</fullName>
    </submittedName>
</protein>
<keyword evidence="2" id="KW-1185">Reference proteome</keyword>
<dbReference type="Proteomes" id="UP001341281">
    <property type="component" value="Chromosome 04"/>
</dbReference>
<evidence type="ECO:0000313" key="2">
    <source>
        <dbReference type="Proteomes" id="UP001341281"/>
    </source>
</evidence>
<sequence>MRTVSPLHHIYRGSSPYYRAGLLISSSCCLQKIETQGRACRHLEDCTGEEDTYPYHLSDPL</sequence>
<proteinExistence type="predicted"/>
<evidence type="ECO:0000313" key="1">
    <source>
        <dbReference type="EMBL" id="WVZ71446.1"/>
    </source>
</evidence>
<dbReference type="AlphaFoldDB" id="A0AAQ3TE94"/>
<organism evidence="1 2">
    <name type="scientific">Paspalum notatum var. saurae</name>
    <dbReference type="NCBI Taxonomy" id="547442"/>
    <lineage>
        <taxon>Eukaryota</taxon>
        <taxon>Viridiplantae</taxon>
        <taxon>Streptophyta</taxon>
        <taxon>Embryophyta</taxon>
        <taxon>Tracheophyta</taxon>
        <taxon>Spermatophyta</taxon>
        <taxon>Magnoliopsida</taxon>
        <taxon>Liliopsida</taxon>
        <taxon>Poales</taxon>
        <taxon>Poaceae</taxon>
        <taxon>PACMAD clade</taxon>
        <taxon>Panicoideae</taxon>
        <taxon>Andropogonodae</taxon>
        <taxon>Paspaleae</taxon>
        <taxon>Paspalinae</taxon>
        <taxon>Paspalum</taxon>
    </lineage>
</organism>
<accession>A0AAQ3TE94</accession>
<name>A0AAQ3TE94_PASNO</name>
<dbReference type="EMBL" id="CP144748">
    <property type="protein sequence ID" value="WVZ71446.1"/>
    <property type="molecule type" value="Genomic_DNA"/>
</dbReference>
<gene>
    <name evidence="1" type="ORF">U9M48_020032</name>
</gene>
<reference evidence="1 2" key="1">
    <citation type="submission" date="2024-02" db="EMBL/GenBank/DDBJ databases">
        <title>High-quality chromosome-scale genome assembly of Pensacola bahiagrass (Paspalum notatum Flugge var. saurae).</title>
        <authorList>
            <person name="Vega J.M."/>
            <person name="Podio M."/>
            <person name="Orjuela J."/>
            <person name="Siena L.A."/>
            <person name="Pessino S.C."/>
            <person name="Combes M.C."/>
            <person name="Mariac C."/>
            <person name="Albertini E."/>
            <person name="Pupilli F."/>
            <person name="Ortiz J.P.A."/>
            <person name="Leblanc O."/>
        </authorList>
    </citation>
    <scope>NUCLEOTIDE SEQUENCE [LARGE SCALE GENOMIC DNA]</scope>
    <source>
        <strain evidence="1">R1</strain>
        <tissue evidence="1">Leaf</tissue>
    </source>
</reference>